<organism evidence="1 2">
    <name type="scientific">Gigaspora margarita</name>
    <dbReference type="NCBI Taxonomy" id="4874"/>
    <lineage>
        <taxon>Eukaryota</taxon>
        <taxon>Fungi</taxon>
        <taxon>Fungi incertae sedis</taxon>
        <taxon>Mucoromycota</taxon>
        <taxon>Glomeromycotina</taxon>
        <taxon>Glomeromycetes</taxon>
        <taxon>Diversisporales</taxon>
        <taxon>Gigasporaceae</taxon>
        <taxon>Gigaspora</taxon>
    </lineage>
</organism>
<name>A0A8H4ALX6_GIGMA</name>
<keyword evidence="2" id="KW-1185">Reference proteome</keyword>
<dbReference type="Proteomes" id="UP000439903">
    <property type="component" value="Unassembled WGS sequence"/>
</dbReference>
<dbReference type="InterPro" id="IPR032675">
    <property type="entry name" value="LRR_dom_sf"/>
</dbReference>
<accession>A0A8H4ALX6</accession>
<reference evidence="1 2" key="1">
    <citation type="journal article" date="2019" name="Environ. Microbiol.">
        <title>At the nexus of three kingdoms: the genome of the mycorrhizal fungus Gigaspora margarita provides insights into plant, endobacterial and fungal interactions.</title>
        <authorList>
            <person name="Venice F."/>
            <person name="Ghignone S."/>
            <person name="Salvioli di Fossalunga A."/>
            <person name="Amselem J."/>
            <person name="Novero M."/>
            <person name="Xianan X."/>
            <person name="Sedzielewska Toro K."/>
            <person name="Morin E."/>
            <person name="Lipzen A."/>
            <person name="Grigoriev I.V."/>
            <person name="Henrissat B."/>
            <person name="Martin F.M."/>
            <person name="Bonfante P."/>
        </authorList>
    </citation>
    <scope>NUCLEOTIDE SEQUENCE [LARGE SCALE GENOMIC DNA]</scope>
    <source>
        <strain evidence="1 2">BEG34</strain>
    </source>
</reference>
<gene>
    <name evidence="1" type="ORF">F8M41_018182</name>
</gene>
<evidence type="ECO:0000313" key="2">
    <source>
        <dbReference type="Proteomes" id="UP000439903"/>
    </source>
</evidence>
<dbReference type="EMBL" id="WTPW01000433">
    <property type="protein sequence ID" value="KAF0511818.1"/>
    <property type="molecule type" value="Genomic_DNA"/>
</dbReference>
<dbReference type="AlphaFoldDB" id="A0A8H4ALX6"/>
<comment type="caution">
    <text evidence="1">The sequence shown here is derived from an EMBL/GenBank/DDBJ whole genome shotgun (WGS) entry which is preliminary data.</text>
</comment>
<protein>
    <submittedName>
        <fullName evidence="1">Uncharacterized protein</fullName>
    </submittedName>
</protein>
<dbReference type="Gene3D" id="3.80.10.10">
    <property type="entry name" value="Ribonuclease Inhibitor"/>
    <property type="match status" value="1"/>
</dbReference>
<evidence type="ECO:0000313" key="1">
    <source>
        <dbReference type="EMBL" id="KAF0511818.1"/>
    </source>
</evidence>
<dbReference type="OrthoDB" id="2328876at2759"/>
<dbReference type="SUPFAM" id="SSF52047">
    <property type="entry name" value="RNI-like"/>
    <property type="match status" value="1"/>
</dbReference>
<sequence>MFMGYMPDLMEIILKIFSLERNEQFFSRLQKLSLGEITEFNIECVTALLGILAKNTTKINALKLKAFCSNYNQRLLPALICIIKSQEQLRKFRLIGEENFTIEFNGIISSLECQIKSLQEVKIESCICNTEFKVLNNCKNLRILRIHDCGNLNILEASLKTLEITCYPIYTPSIVPILKKSGTLLQRLKLSSFSTREMSLLPETLKSFCPNITYLNLTEVKFSTQFFELIVIYKNFNFLL</sequence>
<proteinExistence type="predicted"/>